<gene>
    <name evidence="2" type="ORF">PIB30_013306</name>
</gene>
<keyword evidence="3" id="KW-1185">Reference proteome</keyword>
<dbReference type="EMBL" id="JASCZI010090655">
    <property type="protein sequence ID" value="MED6144192.1"/>
    <property type="molecule type" value="Genomic_DNA"/>
</dbReference>
<proteinExistence type="predicted"/>
<evidence type="ECO:0000313" key="3">
    <source>
        <dbReference type="Proteomes" id="UP001341840"/>
    </source>
</evidence>
<comment type="caution">
    <text evidence="2">The sequence shown here is derived from an EMBL/GenBank/DDBJ whole genome shotgun (WGS) entry which is preliminary data.</text>
</comment>
<evidence type="ECO:0000256" key="1">
    <source>
        <dbReference type="SAM" id="MobiDB-lite"/>
    </source>
</evidence>
<evidence type="ECO:0000313" key="2">
    <source>
        <dbReference type="EMBL" id="MED6144192.1"/>
    </source>
</evidence>
<dbReference type="Proteomes" id="UP001341840">
    <property type="component" value="Unassembled WGS sequence"/>
</dbReference>
<organism evidence="2 3">
    <name type="scientific">Stylosanthes scabra</name>
    <dbReference type="NCBI Taxonomy" id="79078"/>
    <lineage>
        <taxon>Eukaryota</taxon>
        <taxon>Viridiplantae</taxon>
        <taxon>Streptophyta</taxon>
        <taxon>Embryophyta</taxon>
        <taxon>Tracheophyta</taxon>
        <taxon>Spermatophyta</taxon>
        <taxon>Magnoliopsida</taxon>
        <taxon>eudicotyledons</taxon>
        <taxon>Gunneridae</taxon>
        <taxon>Pentapetalae</taxon>
        <taxon>rosids</taxon>
        <taxon>fabids</taxon>
        <taxon>Fabales</taxon>
        <taxon>Fabaceae</taxon>
        <taxon>Papilionoideae</taxon>
        <taxon>50 kb inversion clade</taxon>
        <taxon>dalbergioids sensu lato</taxon>
        <taxon>Dalbergieae</taxon>
        <taxon>Pterocarpus clade</taxon>
        <taxon>Stylosanthes</taxon>
    </lineage>
</organism>
<accession>A0ABU6T666</accession>
<sequence length="82" mass="9515">MAFGDFNEVLGPEDRSSGKLNQNGAHQFNDWLEMMEIMDNPLSGQTVAEKMRNMKKPIKMWHKQKFGDIDGKIVLFEEEINK</sequence>
<name>A0ABU6T666_9FABA</name>
<evidence type="ECO:0008006" key="4">
    <source>
        <dbReference type="Google" id="ProtNLM"/>
    </source>
</evidence>
<protein>
    <recommendedName>
        <fullName evidence="4">Endonuclease/exonuclease/phosphatase</fullName>
    </recommendedName>
</protein>
<feature type="region of interest" description="Disordered" evidence="1">
    <location>
        <begin position="1"/>
        <end position="23"/>
    </location>
</feature>
<reference evidence="2 3" key="1">
    <citation type="journal article" date="2023" name="Plants (Basel)">
        <title>Bridging the Gap: Combining Genomics and Transcriptomics Approaches to Understand Stylosanthes scabra, an Orphan Legume from the Brazilian Caatinga.</title>
        <authorList>
            <person name="Ferreira-Neto J.R.C."/>
            <person name="da Silva M.D."/>
            <person name="Binneck E."/>
            <person name="de Melo N.F."/>
            <person name="da Silva R.H."/>
            <person name="de Melo A.L.T.M."/>
            <person name="Pandolfi V."/>
            <person name="Bustamante F.O."/>
            <person name="Brasileiro-Vidal A.C."/>
            <person name="Benko-Iseppon A.M."/>
        </authorList>
    </citation>
    <scope>NUCLEOTIDE SEQUENCE [LARGE SCALE GENOMIC DNA]</scope>
    <source>
        <tissue evidence="2">Leaves</tissue>
    </source>
</reference>